<dbReference type="EMBL" id="CAJVPY010060699">
    <property type="protein sequence ID" value="CAG8821424.1"/>
    <property type="molecule type" value="Genomic_DNA"/>
</dbReference>
<accession>A0A9N9KDY0</accession>
<evidence type="ECO:0000313" key="2">
    <source>
        <dbReference type="Proteomes" id="UP000789405"/>
    </source>
</evidence>
<dbReference type="AlphaFoldDB" id="A0A9N9KDY0"/>
<name>A0A9N9KDY0_9GLOM</name>
<dbReference type="Proteomes" id="UP000789405">
    <property type="component" value="Unassembled WGS sequence"/>
</dbReference>
<comment type="caution">
    <text evidence="1">The sequence shown here is derived from an EMBL/GenBank/DDBJ whole genome shotgun (WGS) entry which is preliminary data.</text>
</comment>
<reference evidence="1" key="1">
    <citation type="submission" date="2021-06" db="EMBL/GenBank/DDBJ databases">
        <authorList>
            <person name="Kallberg Y."/>
            <person name="Tangrot J."/>
            <person name="Rosling A."/>
        </authorList>
    </citation>
    <scope>NUCLEOTIDE SEQUENCE</scope>
    <source>
        <strain evidence="1">MA453B</strain>
    </source>
</reference>
<protein>
    <submittedName>
        <fullName evidence="1">27177_t:CDS:1</fullName>
    </submittedName>
</protein>
<proteinExistence type="predicted"/>
<sequence length="87" mass="10609">ERQEIENSLLFKELNKSTKKQDFENLDRYLIVLGLLALAEQRLDDFEQRHWIELIILKQLKADPEIKQKFKRSHFNIVRNLEERDTE</sequence>
<organism evidence="1 2">
    <name type="scientific">Dentiscutata erythropus</name>
    <dbReference type="NCBI Taxonomy" id="1348616"/>
    <lineage>
        <taxon>Eukaryota</taxon>
        <taxon>Fungi</taxon>
        <taxon>Fungi incertae sedis</taxon>
        <taxon>Mucoromycota</taxon>
        <taxon>Glomeromycotina</taxon>
        <taxon>Glomeromycetes</taxon>
        <taxon>Diversisporales</taxon>
        <taxon>Gigasporaceae</taxon>
        <taxon>Dentiscutata</taxon>
    </lineage>
</organism>
<feature type="non-terminal residue" evidence="1">
    <location>
        <position position="87"/>
    </location>
</feature>
<gene>
    <name evidence="1" type="ORF">DERYTH_LOCUS27120</name>
</gene>
<keyword evidence="2" id="KW-1185">Reference proteome</keyword>
<feature type="non-terminal residue" evidence="1">
    <location>
        <position position="1"/>
    </location>
</feature>
<evidence type="ECO:0000313" key="1">
    <source>
        <dbReference type="EMBL" id="CAG8821424.1"/>
    </source>
</evidence>